<keyword evidence="4" id="KW-1185">Reference proteome</keyword>
<sequence length="159" mass="17814">MASLWTKRWILISPRLASILALITTATTPAPTSSPPTMRGRLIIQTTCRSTLHPMRYLCSPSIASHGILIQAQTARIPITQGTGKKRRSDVYDDDADDPEVGEDAAGGARHWTDEEKTKLFNWLMGPSEDEHFDALRTKEEHVFPRLCIGCIWWSQNPS</sequence>
<feature type="signal peptide" evidence="2">
    <location>
        <begin position="1"/>
        <end position="21"/>
    </location>
</feature>
<accession>A0A9P5JTZ7</accession>
<evidence type="ECO:0000313" key="4">
    <source>
        <dbReference type="Proteomes" id="UP000759537"/>
    </source>
</evidence>
<comment type="caution">
    <text evidence="3">The sequence shown here is derived from an EMBL/GenBank/DDBJ whole genome shotgun (WGS) entry which is preliminary data.</text>
</comment>
<reference evidence="3" key="1">
    <citation type="submission" date="2019-10" db="EMBL/GenBank/DDBJ databases">
        <authorList>
            <consortium name="DOE Joint Genome Institute"/>
            <person name="Kuo A."/>
            <person name="Miyauchi S."/>
            <person name="Kiss E."/>
            <person name="Drula E."/>
            <person name="Kohler A."/>
            <person name="Sanchez-Garcia M."/>
            <person name="Andreopoulos B."/>
            <person name="Barry K.W."/>
            <person name="Bonito G."/>
            <person name="Buee M."/>
            <person name="Carver A."/>
            <person name="Chen C."/>
            <person name="Cichocki N."/>
            <person name="Clum A."/>
            <person name="Culley D."/>
            <person name="Crous P.W."/>
            <person name="Fauchery L."/>
            <person name="Girlanda M."/>
            <person name="Hayes R."/>
            <person name="Keri Z."/>
            <person name="LaButti K."/>
            <person name="Lipzen A."/>
            <person name="Lombard V."/>
            <person name="Magnuson J."/>
            <person name="Maillard F."/>
            <person name="Morin E."/>
            <person name="Murat C."/>
            <person name="Nolan M."/>
            <person name="Ohm R."/>
            <person name="Pangilinan J."/>
            <person name="Pereira M."/>
            <person name="Perotto S."/>
            <person name="Peter M."/>
            <person name="Riley R."/>
            <person name="Sitrit Y."/>
            <person name="Stielow B."/>
            <person name="Szollosi G."/>
            <person name="Zifcakova L."/>
            <person name="Stursova M."/>
            <person name="Spatafora J.W."/>
            <person name="Tedersoo L."/>
            <person name="Vaario L.-M."/>
            <person name="Yamada A."/>
            <person name="Yan M."/>
            <person name="Wang P."/>
            <person name="Xu J."/>
            <person name="Bruns T."/>
            <person name="Baldrian P."/>
            <person name="Vilgalys R."/>
            <person name="Henrissat B."/>
            <person name="Grigoriev I.V."/>
            <person name="Hibbett D."/>
            <person name="Nagy L.G."/>
            <person name="Martin F.M."/>
        </authorList>
    </citation>
    <scope>NUCLEOTIDE SEQUENCE</scope>
    <source>
        <strain evidence="3">Prilba</strain>
    </source>
</reference>
<feature type="region of interest" description="Disordered" evidence="1">
    <location>
        <begin position="80"/>
        <end position="108"/>
    </location>
</feature>
<dbReference type="EMBL" id="WHVB01000112">
    <property type="protein sequence ID" value="KAF8461819.1"/>
    <property type="molecule type" value="Genomic_DNA"/>
</dbReference>
<name>A0A9P5JTZ7_9AGAM</name>
<keyword evidence="2" id="KW-0732">Signal</keyword>
<evidence type="ECO:0000313" key="3">
    <source>
        <dbReference type="EMBL" id="KAF8461819.1"/>
    </source>
</evidence>
<dbReference type="Proteomes" id="UP000759537">
    <property type="component" value="Unassembled WGS sequence"/>
</dbReference>
<protein>
    <submittedName>
        <fullName evidence="3">Uncharacterized protein</fullName>
    </submittedName>
</protein>
<feature type="compositionally biased region" description="Acidic residues" evidence="1">
    <location>
        <begin position="92"/>
        <end position="103"/>
    </location>
</feature>
<evidence type="ECO:0000256" key="1">
    <source>
        <dbReference type="SAM" id="MobiDB-lite"/>
    </source>
</evidence>
<proteinExistence type="predicted"/>
<reference evidence="3" key="2">
    <citation type="journal article" date="2020" name="Nat. Commun.">
        <title>Large-scale genome sequencing of mycorrhizal fungi provides insights into the early evolution of symbiotic traits.</title>
        <authorList>
            <person name="Miyauchi S."/>
            <person name="Kiss E."/>
            <person name="Kuo A."/>
            <person name="Drula E."/>
            <person name="Kohler A."/>
            <person name="Sanchez-Garcia M."/>
            <person name="Morin E."/>
            <person name="Andreopoulos B."/>
            <person name="Barry K.W."/>
            <person name="Bonito G."/>
            <person name="Buee M."/>
            <person name="Carver A."/>
            <person name="Chen C."/>
            <person name="Cichocki N."/>
            <person name="Clum A."/>
            <person name="Culley D."/>
            <person name="Crous P.W."/>
            <person name="Fauchery L."/>
            <person name="Girlanda M."/>
            <person name="Hayes R.D."/>
            <person name="Keri Z."/>
            <person name="LaButti K."/>
            <person name="Lipzen A."/>
            <person name="Lombard V."/>
            <person name="Magnuson J."/>
            <person name="Maillard F."/>
            <person name="Murat C."/>
            <person name="Nolan M."/>
            <person name="Ohm R.A."/>
            <person name="Pangilinan J."/>
            <person name="Pereira M.F."/>
            <person name="Perotto S."/>
            <person name="Peter M."/>
            <person name="Pfister S."/>
            <person name="Riley R."/>
            <person name="Sitrit Y."/>
            <person name="Stielow J.B."/>
            <person name="Szollosi G."/>
            <person name="Zifcakova L."/>
            <person name="Stursova M."/>
            <person name="Spatafora J.W."/>
            <person name="Tedersoo L."/>
            <person name="Vaario L.M."/>
            <person name="Yamada A."/>
            <person name="Yan M."/>
            <person name="Wang P."/>
            <person name="Xu J."/>
            <person name="Bruns T."/>
            <person name="Baldrian P."/>
            <person name="Vilgalys R."/>
            <person name="Dunand C."/>
            <person name="Henrissat B."/>
            <person name="Grigoriev I.V."/>
            <person name="Hibbett D."/>
            <person name="Nagy L.G."/>
            <person name="Martin F.M."/>
        </authorList>
    </citation>
    <scope>NUCLEOTIDE SEQUENCE</scope>
    <source>
        <strain evidence="3">Prilba</strain>
    </source>
</reference>
<evidence type="ECO:0000256" key="2">
    <source>
        <dbReference type="SAM" id="SignalP"/>
    </source>
</evidence>
<gene>
    <name evidence="3" type="ORF">DFH94DRAFT_70087</name>
</gene>
<dbReference type="OrthoDB" id="2685034at2759"/>
<feature type="chain" id="PRO_5040192234" evidence="2">
    <location>
        <begin position="22"/>
        <end position="159"/>
    </location>
</feature>
<dbReference type="AlphaFoldDB" id="A0A9P5JTZ7"/>
<organism evidence="3 4">
    <name type="scientific">Russula ochroleuca</name>
    <dbReference type="NCBI Taxonomy" id="152965"/>
    <lineage>
        <taxon>Eukaryota</taxon>
        <taxon>Fungi</taxon>
        <taxon>Dikarya</taxon>
        <taxon>Basidiomycota</taxon>
        <taxon>Agaricomycotina</taxon>
        <taxon>Agaricomycetes</taxon>
        <taxon>Russulales</taxon>
        <taxon>Russulaceae</taxon>
        <taxon>Russula</taxon>
    </lineage>
</organism>